<dbReference type="Gene3D" id="3.30.565.10">
    <property type="entry name" value="Histidine kinase-like ATPase, C-terminal domain"/>
    <property type="match status" value="1"/>
</dbReference>
<dbReference type="GO" id="GO:0006355">
    <property type="term" value="P:regulation of DNA-templated transcription"/>
    <property type="evidence" value="ECO:0007669"/>
    <property type="project" value="InterPro"/>
</dbReference>
<dbReference type="EC" id="2.7.13.3" evidence="2"/>
<proteinExistence type="predicted"/>
<dbReference type="PRINTS" id="PR00344">
    <property type="entry name" value="BCTRLSENSOR"/>
</dbReference>
<dbReference type="Gene3D" id="1.10.287.130">
    <property type="match status" value="1"/>
</dbReference>
<keyword evidence="6" id="KW-1133">Transmembrane helix</keyword>
<keyword evidence="4" id="KW-0808">Transferase</keyword>
<dbReference type="InterPro" id="IPR036097">
    <property type="entry name" value="HisK_dim/P_sf"/>
</dbReference>
<dbReference type="InterPro" id="IPR035965">
    <property type="entry name" value="PAS-like_dom_sf"/>
</dbReference>
<evidence type="ECO:0000256" key="4">
    <source>
        <dbReference type="ARBA" id="ARBA00022679"/>
    </source>
</evidence>
<dbReference type="InterPro" id="IPR052162">
    <property type="entry name" value="Sensor_kinase/Photoreceptor"/>
</dbReference>
<feature type="transmembrane region" description="Helical" evidence="6">
    <location>
        <begin position="41"/>
        <end position="74"/>
    </location>
</feature>
<comment type="caution">
    <text evidence="9">The sequence shown here is derived from an EMBL/GenBank/DDBJ whole genome shotgun (WGS) entry which is preliminary data.</text>
</comment>
<evidence type="ECO:0000256" key="1">
    <source>
        <dbReference type="ARBA" id="ARBA00000085"/>
    </source>
</evidence>
<evidence type="ECO:0000256" key="2">
    <source>
        <dbReference type="ARBA" id="ARBA00012438"/>
    </source>
</evidence>
<evidence type="ECO:0000259" key="7">
    <source>
        <dbReference type="PROSITE" id="PS50109"/>
    </source>
</evidence>
<dbReference type="Pfam" id="PF00989">
    <property type="entry name" value="PAS"/>
    <property type="match status" value="1"/>
</dbReference>
<dbReference type="RefSeq" id="WP_310364076.1">
    <property type="nucleotide sequence ID" value="NZ_JAVDVC010000007.1"/>
</dbReference>
<reference evidence="9" key="1">
    <citation type="submission" date="2023-07" db="EMBL/GenBank/DDBJ databases">
        <title>Sorghum-associated microbial communities from plants grown in Nebraska, USA.</title>
        <authorList>
            <person name="Schachtman D."/>
        </authorList>
    </citation>
    <scope>NUCLEOTIDE SEQUENCE</scope>
    <source>
        <strain evidence="9">3432</strain>
    </source>
</reference>
<dbReference type="CDD" id="cd00082">
    <property type="entry name" value="HisKA"/>
    <property type="match status" value="1"/>
</dbReference>
<feature type="domain" description="PAC" evidence="8">
    <location>
        <begin position="188"/>
        <end position="239"/>
    </location>
</feature>
<feature type="transmembrane region" description="Helical" evidence="6">
    <location>
        <begin position="86"/>
        <end position="102"/>
    </location>
</feature>
<dbReference type="PROSITE" id="PS50113">
    <property type="entry name" value="PAC"/>
    <property type="match status" value="1"/>
</dbReference>
<evidence type="ECO:0000256" key="5">
    <source>
        <dbReference type="ARBA" id="ARBA00022777"/>
    </source>
</evidence>
<dbReference type="SUPFAM" id="SSF55874">
    <property type="entry name" value="ATPase domain of HSP90 chaperone/DNA topoisomerase II/histidine kinase"/>
    <property type="match status" value="1"/>
</dbReference>
<keyword evidence="6" id="KW-0472">Membrane</keyword>
<keyword evidence="3" id="KW-0597">Phosphoprotein</keyword>
<sequence>MGISTHPLVNALGWAVGLVVACGIFIINSETHSDLAPTLLYITLLLMAANLFSINLVITVALMCMFLLTAMFLYNGGYHRWESTTGFFRCLTALSAIAFLALRSKQAADSLRHNEAYLIGAQRLSQTGSVGFRGDRQDLSWSEESARIFEYPPSKAPTVSMMLERTHPEDLELARGIFEQAARREPQIEVKLRLLMPDGRIKHIHMIASPLLSQHGRYQYLGALMDITASKQAEEALFRAQTQLAHVTRLTSLGEMAASIAHEVNQPLTAITSSGEACRRWLQRPEPDLKEALDSLDRIVANGCRASEVISRIRALSRKCDPLRQPERLDDIVSETLSLVHQQLAHHKVRAQVDLAATDVQVSADRVQLQQVIINLIINACHAMDGVKVRERTLHIRTWQENNEAVLEVTDHGTGIAPEILPSLFNAFFTTKENGLGMGLSICRSIIDFHDGRIWATSEAGQGTSFRFALPLLTCA</sequence>
<evidence type="ECO:0000256" key="3">
    <source>
        <dbReference type="ARBA" id="ARBA00022553"/>
    </source>
</evidence>
<dbReference type="Pfam" id="PF02518">
    <property type="entry name" value="HATPase_c"/>
    <property type="match status" value="1"/>
</dbReference>
<comment type="catalytic activity">
    <reaction evidence="1">
        <text>ATP + protein L-histidine = ADP + protein N-phospho-L-histidine.</text>
        <dbReference type="EC" id="2.7.13.3"/>
    </reaction>
</comment>
<dbReference type="SUPFAM" id="SSF55785">
    <property type="entry name" value="PYP-like sensor domain (PAS domain)"/>
    <property type="match status" value="1"/>
</dbReference>
<dbReference type="Pfam" id="PF00512">
    <property type="entry name" value="HisKA"/>
    <property type="match status" value="1"/>
</dbReference>
<dbReference type="CDD" id="cd00130">
    <property type="entry name" value="PAS"/>
    <property type="match status" value="1"/>
</dbReference>
<feature type="transmembrane region" description="Helical" evidence="6">
    <location>
        <begin position="12"/>
        <end position="29"/>
    </location>
</feature>
<dbReference type="NCBIfam" id="TIGR00229">
    <property type="entry name" value="sensory_box"/>
    <property type="match status" value="1"/>
</dbReference>
<dbReference type="InterPro" id="IPR036890">
    <property type="entry name" value="HATPase_C_sf"/>
</dbReference>
<dbReference type="Gene3D" id="3.30.450.20">
    <property type="entry name" value="PAS domain"/>
    <property type="match status" value="1"/>
</dbReference>
<name>A0AAW8MEP1_9PSED</name>
<keyword evidence="6" id="KW-0812">Transmembrane</keyword>
<evidence type="ECO:0000313" key="10">
    <source>
        <dbReference type="Proteomes" id="UP001252613"/>
    </source>
</evidence>
<gene>
    <name evidence="9" type="ORF">J2W43_003924</name>
</gene>
<dbReference type="GO" id="GO:0000155">
    <property type="term" value="F:phosphorelay sensor kinase activity"/>
    <property type="evidence" value="ECO:0007669"/>
    <property type="project" value="InterPro"/>
</dbReference>
<dbReference type="PANTHER" id="PTHR43304">
    <property type="entry name" value="PHYTOCHROME-LIKE PROTEIN CPH1"/>
    <property type="match status" value="1"/>
</dbReference>
<evidence type="ECO:0000259" key="8">
    <source>
        <dbReference type="PROSITE" id="PS50113"/>
    </source>
</evidence>
<organism evidence="9 10">
    <name type="scientific">Pseudomonas brassicacearum</name>
    <dbReference type="NCBI Taxonomy" id="930166"/>
    <lineage>
        <taxon>Bacteria</taxon>
        <taxon>Pseudomonadati</taxon>
        <taxon>Pseudomonadota</taxon>
        <taxon>Gammaproteobacteria</taxon>
        <taxon>Pseudomonadales</taxon>
        <taxon>Pseudomonadaceae</taxon>
        <taxon>Pseudomonas</taxon>
    </lineage>
</organism>
<dbReference type="InterPro" id="IPR005467">
    <property type="entry name" value="His_kinase_dom"/>
</dbReference>
<dbReference type="SUPFAM" id="SSF47384">
    <property type="entry name" value="Homodimeric domain of signal transducing histidine kinase"/>
    <property type="match status" value="1"/>
</dbReference>
<keyword evidence="5" id="KW-0418">Kinase</keyword>
<protein>
    <recommendedName>
        <fullName evidence="2">histidine kinase</fullName>
        <ecNumber evidence="2">2.7.13.3</ecNumber>
    </recommendedName>
</protein>
<evidence type="ECO:0000256" key="6">
    <source>
        <dbReference type="SAM" id="Phobius"/>
    </source>
</evidence>
<dbReference type="SMART" id="SM00388">
    <property type="entry name" value="HisKA"/>
    <property type="match status" value="1"/>
</dbReference>
<dbReference type="InterPro" id="IPR004358">
    <property type="entry name" value="Sig_transdc_His_kin-like_C"/>
</dbReference>
<accession>A0AAW8MEP1</accession>
<dbReference type="InterPro" id="IPR003594">
    <property type="entry name" value="HATPase_dom"/>
</dbReference>
<dbReference type="SMART" id="SM00387">
    <property type="entry name" value="HATPase_c"/>
    <property type="match status" value="1"/>
</dbReference>
<dbReference type="InterPro" id="IPR003661">
    <property type="entry name" value="HisK_dim/P_dom"/>
</dbReference>
<dbReference type="Proteomes" id="UP001252613">
    <property type="component" value="Unassembled WGS sequence"/>
</dbReference>
<dbReference type="InterPro" id="IPR000700">
    <property type="entry name" value="PAS-assoc_C"/>
</dbReference>
<feature type="domain" description="Histidine kinase" evidence="7">
    <location>
        <begin position="259"/>
        <end position="474"/>
    </location>
</feature>
<dbReference type="InterPro" id="IPR013767">
    <property type="entry name" value="PAS_fold"/>
</dbReference>
<dbReference type="PROSITE" id="PS50109">
    <property type="entry name" value="HIS_KIN"/>
    <property type="match status" value="1"/>
</dbReference>
<dbReference type="PANTHER" id="PTHR43304:SF1">
    <property type="entry name" value="PAC DOMAIN-CONTAINING PROTEIN"/>
    <property type="match status" value="1"/>
</dbReference>
<evidence type="ECO:0000313" key="9">
    <source>
        <dbReference type="EMBL" id="MDR6959924.1"/>
    </source>
</evidence>
<dbReference type="InterPro" id="IPR000014">
    <property type="entry name" value="PAS"/>
</dbReference>
<dbReference type="AlphaFoldDB" id="A0AAW8MEP1"/>
<dbReference type="EMBL" id="JAVDVC010000007">
    <property type="protein sequence ID" value="MDR6959924.1"/>
    <property type="molecule type" value="Genomic_DNA"/>
</dbReference>